<sequence>MKEPEKYKQPEEETTRLSEPTVAYNSMAYLELEAEKAELIRTIANIDSKEIIDKVKQKLHDVLGLDKNRETEPECKKYILANIKEAFCEQERVRTGESKSRPAEELLAELIREREGND</sequence>
<dbReference type="AlphaFoldDB" id="A0A015SPE6"/>
<dbReference type="Proteomes" id="UP000020529">
    <property type="component" value="Unassembled WGS sequence"/>
</dbReference>
<evidence type="ECO:0000313" key="1">
    <source>
        <dbReference type="EMBL" id="EXY74094.1"/>
    </source>
</evidence>
<protein>
    <submittedName>
        <fullName evidence="1">Uncharacterized protein</fullName>
    </submittedName>
</protein>
<comment type="caution">
    <text evidence="1">The sequence shown here is derived from an EMBL/GenBank/DDBJ whole genome shotgun (WGS) entry which is preliminary data.</text>
</comment>
<name>A0A015SPE6_BACFG</name>
<accession>A0A015SPE6</accession>
<gene>
    <name evidence="1" type="ORF">M124_2093</name>
</gene>
<dbReference type="RefSeq" id="WP_005787977.1">
    <property type="nucleotide sequence ID" value="NZ_JGCY01000320.1"/>
</dbReference>
<evidence type="ECO:0000313" key="2">
    <source>
        <dbReference type="Proteomes" id="UP000020529"/>
    </source>
</evidence>
<dbReference type="EMBL" id="JGCY01000320">
    <property type="protein sequence ID" value="EXY74094.1"/>
    <property type="molecule type" value="Genomic_DNA"/>
</dbReference>
<dbReference type="PATRIC" id="fig|1339315.3.peg.2819"/>
<proteinExistence type="predicted"/>
<reference evidence="1 2" key="1">
    <citation type="submission" date="2014-02" db="EMBL/GenBank/DDBJ databases">
        <authorList>
            <person name="Sears C."/>
            <person name="Carroll K."/>
            <person name="Sack B.R."/>
            <person name="Qadri F."/>
            <person name="Myers L.L."/>
            <person name="Chung G.-T."/>
            <person name="Escheverria P."/>
            <person name="Fraser C.M."/>
            <person name="Sadzewicz L."/>
            <person name="Shefchek K.A."/>
            <person name="Tallon L."/>
            <person name="Das S.P."/>
            <person name="Daugherty S."/>
            <person name="Mongodin E.F."/>
        </authorList>
    </citation>
    <scope>NUCLEOTIDE SEQUENCE [LARGE SCALE GENOMIC DNA]</scope>
    <source>
        <strain evidence="2">3988T(B)14</strain>
    </source>
</reference>
<organism evidence="1 2">
    <name type="scientific">Bacteroides fragilis str. 3988T(B)14</name>
    <dbReference type="NCBI Taxonomy" id="1339315"/>
    <lineage>
        <taxon>Bacteria</taxon>
        <taxon>Pseudomonadati</taxon>
        <taxon>Bacteroidota</taxon>
        <taxon>Bacteroidia</taxon>
        <taxon>Bacteroidales</taxon>
        <taxon>Bacteroidaceae</taxon>
        <taxon>Bacteroides</taxon>
    </lineage>
</organism>